<organism evidence="6 7">
    <name type="scientific">Aeoliella straminimaris</name>
    <dbReference type="NCBI Taxonomy" id="2954799"/>
    <lineage>
        <taxon>Bacteria</taxon>
        <taxon>Pseudomonadati</taxon>
        <taxon>Planctomycetota</taxon>
        <taxon>Planctomycetia</taxon>
        <taxon>Pirellulales</taxon>
        <taxon>Lacipirellulaceae</taxon>
        <taxon>Aeoliella</taxon>
    </lineage>
</organism>
<dbReference type="Pfam" id="PF16925">
    <property type="entry name" value="TetR_C_13"/>
    <property type="match status" value="1"/>
</dbReference>
<evidence type="ECO:0000313" key="6">
    <source>
        <dbReference type="EMBL" id="MCO6044475.1"/>
    </source>
</evidence>
<protein>
    <submittedName>
        <fullName evidence="6">TetR/AcrR family transcriptional regulator</fullName>
    </submittedName>
</protein>
<keyword evidence="3" id="KW-0804">Transcription</keyword>
<accession>A0A9X2F8W8</accession>
<comment type="caution">
    <text evidence="6">The sequence shown here is derived from an EMBL/GenBank/DDBJ whole genome shotgun (WGS) entry which is preliminary data.</text>
</comment>
<evidence type="ECO:0000256" key="4">
    <source>
        <dbReference type="PROSITE-ProRule" id="PRU00335"/>
    </source>
</evidence>
<keyword evidence="2 4" id="KW-0238">DNA-binding</keyword>
<dbReference type="Pfam" id="PF00440">
    <property type="entry name" value="TetR_N"/>
    <property type="match status" value="1"/>
</dbReference>
<dbReference type="GO" id="GO:0000976">
    <property type="term" value="F:transcription cis-regulatory region binding"/>
    <property type="evidence" value="ECO:0007669"/>
    <property type="project" value="TreeGrafter"/>
</dbReference>
<dbReference type="PANTHER" id="PTHR30055:SF200">
    <property type="entry name" value="HTH-TYPE TRANSCRIPTIONAL REPRESSOR BDCR"/>
    <property type="match status" value="1"/>
</dbReference>
<dbReference type="InterPro" id="IPR011075">
    <property type="entry name" value="TetR_C"/>
</dbReference>
<dbReference type="GO" id="GO:0003700">
    <property type="term" value="F:DNA-binding transcription factor activity"/>
    <property type="evidence" value="ECO:0007669"/>
    <property type="project" value="TreeGrafter"/>
</dbReference>
<reference evidence="6" key="1">
    <citation type="submission" date="2022-06" db="EMBL/GenBank/DDBJ databases">
        <title>Aeoliella straminimaris, a novel planctomycete from sediments.</title>
        <authorList>
            <person name="Vitorino I.R."/>
            <person name="Lage O.M."/>
        </authorList>
    </citation>
    <scope>NUCLEOTIDE SEQUENCE</scope>
    <source>
        <strain evidence="6">ICT_H6.2</strain>
    </source>
</reference>
<dbReference type="RefSeq" id="WP_252852577.1">
    <property type="nucleotide sequence ID" value="NZ_JAMXLR010000036.1"/>
</dbReference>
<evidence type="ECO:0000256" key="1">
    <source>
        <dbReference type="ARBA" id="ARBA00023015"/>
    </source>
</evidence>
<evidence type="ECO:0000256" key="3">
    <source>
        <dbReference type="ARBA" id="ARBA00023163"/>
    </source>
</evidence>
<dbReference type="PRINTS" id="PR00455">
    <property type="entry name" value="HTHTETR"/>
</dbReference>
<evidence type="ECO:0000256" key="2">
    <source>
        <dbReference type="ARBA" id="ARBA00023125"/>
    </source>
</evidence>
<keyword evidence="7" id="KW-1185">Reference proteome</keyword>
<evidence type="ECO:0000313" key="7">
    <source>
        <dbReference type="Proteomes" id="UP001155241"/>
    </source>
</evidence>
<dbReference type="SUPFAM" id="SSF48498">
    <property type="entry name" value="Tetracyclin repressor-like, C-terminal domain"/>
    <property type="match status" value="1"/>
</dbReference>
<feature type="domain" description="HTH tetR-type" evidence="5">
    <location>
        <begin position="21"/>
        <end position="81"/>
    </location>
</feature>
<dbReference type="PANTHER" id="PTHR30055">
    <property type="entry name" value="HTH-TYPE TRANSCRIPTIONAL REGULATOR RUTR"/>
    <property type="match status" value="1"/>
</dbReference>
<sequence>MVYNTKHKPVAELFGLPEPPATGRGRLVHVAIELFYSHGFQAVGVDQILTAAGVTKTTFYKHFESKDDLVVAAIQQRDEWEMQAWTNAVRTMAGDDPKEQLLAFFDVLDVWFNAPDFRGCQFINAAAEFPNPHDPVHTVAAQHKRKNRDFFRDLAAAAGADDPESFADRYTALVEGTLVLRQVHGRDDAAAVIKPAVESLVNEALP</sequence>
<dbReference type="EMBL" id="JAMXLR010000036">
    <property type="protein sequence ID" value="MCO6044475.1"/>
    <property type="molecule type" value="Genomic_DNA"/>
</dbReference>
<dbReference type="AlphaFoldDB" id="A0A9X2F8W8"/>
<proteinExistence type="predicted"/>
<keyword evidence="1" id="KW-0805">Transcription regulation</keyword>
<dbReference type="PROSITE" id="PS50977">
    <property type="entry name" value="HTH_TETR_2"/>
    <property type="match status" value="1"/>
</dbReference>
<dbReference type="InterPro" id="IPR009057">
    <property type="entry name" value="Homeodomain-like_sf"/>
</dbReference>
<dbReference type="InterPro" id="IPR050109">
    <property type="entry name" value="HTH-type_TetR-like_transc_reg"/>
</dbReference>
<name>A0A9X2F8W8_9BACT</name>
<evidence type="ECO:0000259" key="5">
    <source>
        <dbReference type="PROSITE" id="PS50977"/>
    </source>
</evidence>
<dbReference type="InterPro" id="IPR036271">
    <property type="entry name" value="Tet_transcr_reg_TetR-rel_C_sf"/>
</dbReference>
<gene>
    <name evidence="6" type="ORF">NG895_11220</name>
</gene>
<dbReference type="Gene3D" id="1.10.357.10">
    <property type="entry name" value="Tetracycline Repressor, domain 2"/>
    <property type="match status" value="1"/>
</dbReference>
<feature type="DNA-binding region" description="H-T-H motif" evidence="4">
    <location>
        <begin position="44"/>
        <end position="63"/>
    </location>
</feature>
<dbReference type="Proteomes" id="UP001155241">
    <property type="component" value="Unassembled WGS sequence"/>
</dbReference>
<dbReference type="InterPro" id="IPR001647">
    <property type="entry name" value="HTH_TetR"/>
</dbReference>
<dbReference type="SUPFAM" id="SSF46689">
    <property type="entry name" value="Homeodomain-like"/>
    <property type="match status" value="1"/>
</dbReference>